<protein>
    <submittedName>
        <fullName evidence="3">Dynamin family protein</fullName>
    </submittedName>
</protein>
<keyword evidence="4" id="KW-1185">Reference proteome</keyword>
<dbReference type="SUPFAM" id="SSF52540">
    <property type="entry name" value="P-loop containing nucleoside triphosphate hydrolases"/>
    <property type="match status" value="1"/>
</dbReference>
<dbReference type="InterPro" id="IPR027417">
    <property type="entry name" value="P-loop_NTPase"/>
</dbReference>
<dbReference type="PANTHER" id="PTHR36681:SF3">
    <property type="entry name" value="NUCLEAR GTPASE, GERMINAL CENTER-ASSOCIATED, TANDEM DUPLICATE 3"/>
    <property type="match status" value="1"/>
</dbReference>
<feature type="region of interest" description="Disordered" evidence="1">
    <location>
        <begin position="121"/>
        <end position="145"/>
    </location>
</feature>
<proteinExistence type="predicted"/>
<feature type="domain" description="Dynamin N-terminal" evidence="2">
    <location>
        <begin position="48"/>
        <end position="321"/>
    </location>
</feature>
<dbReference type="PANTHER" id="PTHR36681">
    <property type="entry name" value="NUCLEAR GTPASE, GERMINAL CENTER-ASSOCIATED, TANDEM DUPLICATE 3"/>
    <property type="match status" value="1"/>
</dbReference>
<evidence type="ECO:0000256" key="1">
    <source>
        <dbReference type="SAM" id="MobiDB-lite"/>
    </source>
</evidence>
<sequence>MKEQQLLQWYETHAKPFFETYSKDRIAGFENDYERLKKLLAMPDSITVCFLGNSGIGKSTLLNALAAGKEQVLPAGGIGPLTAQATKVFYSEIPTFKVTYQPRKHLWNVAFALESRLTHQQKSKAKQNTTLTKEPTVDEPSDFQHELNDDERQDLLERATITAESSSSDGPTHDPIEGFIKQAKQIVTGNQFSDKPLAYLVDALRVACDGKLRWHSTLDTDDQKRIDRVKEVIKPSRTNRSHEKCQGDDKKEFMDDLKAHAAGFLSPLIEEIHVGWPSDVLKAGVTLVDLPGVGIANDTYRTVTSRYVGEEARAVIVVVDRAGPTESTIELLRTSGYWDRLVGATDDPESDPCSMLITVTKVDDVAAEEWRNTVEDSDGKRPKKREVFANLVEEFRPRMLSQIKEQLSKIGTSDNETVRRAREQARENILDSLQIHPVSAPEYRKILIDDDEDKAFLPDLEQTGIPTLQASLKDLSEGERQNLRRRIDEVSKRLSDNLLNELSIIEAQWKERTRAAEEAEKLADALEQFMGPKQKEYDLRVGGFREFLEETVQASIRELVLEARGVAETEVNSYLYDLQWAHWATLRAAVRRGGTFYGSRTISLPDDIANYFQEPMAAVWGQKLLKGIRKRTKDLSSDIAEMVQEICEWAIENGGAQINKTLLENQQTRISNQADQMNQVGKEAVDELRALVKQKLREAIRKPIENACQKFVADGNDIGPGVKTRILHLFNALARQATDAAKEPAIEILQSNYKVVREEIQTTFSQWGEPLLDTANLIVERHEERMKRSDAQRRSKVLADIEAVLAQCPICEPSAEAV</sequence>
<reference evidence="3 4" key="1">
    <citation type="submission" date="2022-07" db="EMBL/GenBank/DDBJ databases">
        <title>Methylomonas rivi sp. nov., Methylomonas rosea sp. nov., Methylomonas aureus sp. nov. and Methylomonas subterranea sp. nov., four novel methanotrophs isolated from a freshwater creek and the deep terrestrial subsurface.</title>
        <authorList>
            <person name="Abin C."/>
            <person name="Sankaranarayanan K."/>
            <person name="Garner C."/>
            <person name="Sindelar R."/>
            <person name="Kotary K."/>
            <person name="Garner R."/>
            <person name="Barclay S."/>
            <person name="Lawson P."/>
            <person name="Krumholz L."/>
        </authorList>
    </citation>
    <scope>NUCLEOTIDE SEQUENCE [LARGE SCALE GENOMIC DNA]</scope>
    <source>
        <strain evidence="3 4">SURF-2</strain>
    </source>
</reference>
<dbReference type="Gene3D" id="3.40.50.300">
    <property type="entry name" value="P-loop containing nucleotide triphosphate hydrolases"/>
    <property type="match status" value="2"/>
</dbReference>
<gene>
    <name evidence="3" type="ORF">NP590_17895</name>
</gene>
<dbReference type="Proteomes" id="UP001524499">
    <property type="component" value="Unassembled WGS sequence"/>
</dbReference>
<evidence type="ECO:0000313" key="3">
    <source>
        <dbReference type="EMBL" id="MCQ8105986.1"/>
    </source>
</evidence>
<accession>A0ABT1TKI5</accession>
<name>A0ABT1TKI5_9GAMM</name>
<comment type="caution">
    <text evidence="3">The sequence shown here is derived from an EMBL/GenBank/DDBJ whole genome shotgun (WGS) entry which is preliminary data.</text>
</comment>
<organism evidence="3 4">
    <name type="scientific">Methylomonas subterranea</name>
    <dbReference type="NCBI Taxonomy" id="2952225"/>
    <lineage>
        <taxon>Bacteria</taxon>
        <taxon>Pseudomonadati</taxon>
        <taxon>Pseudomonadota</taxon>
        <taxon>Gammaproteobacteria</taxon>
        <taxon>Methylococcales</taxon>
        <taxon>Methylococcaceae</taxon>
        <taxon>Methylomonas</taxon>
    </lineage>
</organism>
<dbReference type="InterPro" id="IPR045063">
    <property type="entry name" value="Dynamin_N"/>
</dbReference>
<dbReference type="EMBL" id="JANIBJ010000043">
    <property type="protein sequence ID" value="MCQ8105986.1"/>
    <property type="molecule type" value="Genomic_DNA"/>
</dbReference>
<dbReference type="RefSeq" id="WP_256604027.1">
    <property type="nucleotide sequence ID" value="NZ_JANIBJ010000043.1"/>
</dbReference>
<evidence type="ECO:0000313" key="4">
    <source>
        <dbReference type="Proteomes" id="UP001524499"/>
    </source>
</evidence>
<evidence type="ECO:0000259" key="2">
    <source>
        <dbReference type="Pfam" id="PF00350"/>
    </source>
</evidence>
<dbReference type="Pfam" id="PF00350">
    <property type="entry name" value="Dynamin_N"/>
    <property type="match status" value="1"/>
</dbReference>